<accession>A0A6I5ZSU2</accession>
<evidence type="ECO:0000259" key="5">
    <source>
        <dbReference type="PROSITE" id="PS51554"/>
    </source>
</evidence>
<dbReference type="Gene3D" id="3.20.70.20">
    <property type="match status" value="1"/>
</dbReference>
<dbReference type="Proteomes" id="UP000425916">
    <property type="component" value="Chromosome"/>
</dbReference>
<evidence type="ECO:0000256" key="1">
    <source>
        <dbReference type="ARBA" id="ARBA00022818"/>
    </source>
</evidence>
<dbReference type="PROSITE" id="PS51554">
    <property type="entry name" value="PFL"/>
    <property type="match status" value="1"/>
</dbReference>
<name>A0A6I5ZSU2_9FIRM</name>
<gene>
    <name evidence="6" type="primary">bssA_2</name>
    <name evidence="6" type="ORF">MGLY_25740</name>
</gene>
<dbReference type="EC" id="4.1.99.11" evidence="6"/>
<evidence type="ECO:0000256" key="2">
    <source>
        <dbReference type="ARBA" id="ARBA00023239"/>
    </source>
</evidence>
<dbReference type="CDD" id="cd01677">
    <property type="entry name" value="PFL2_DhaB_BssA"/>
    <property type="match status" value="1"/>
</dbReference>
<dbReference type="InterPro" id="IPR001150">
    <property type="entry name" value="Gly_radical"/>
</dbReference>
<feature type="modified residue" description="Glycine radical" evidence="3">
    <location>
        <position position="826"/>
    </location>
</feature>
<dbReference type="Pfam" id="PF01228">
    <property type="entry name" value="Gly_radical"/>
    <property type="match status" value="1"/>
</dbReference>
<reference evidence="6 7" key="1">
    <citation type="submission" date="2019-11" db="EMBL/GenBank/DDBJ databases">
        <title>Genome sequence of Moorella glycerini DSM11254.</title>
        <authorList>
            <person name="Poehlein A."/>
            <person name="Boeer T."/>
            <person name="Daniel R."/>
        </authorList>
    </citation>
    <scope>NUCLEOTIDE SEQUENCE [LARGE SCALE GENOMIC DNA]</scope>
    <source>
        <strain evidence="6 7">DSM 11254</strain>
    </source>
</reference>
<protein>
    <submittedName>
        <fullName evidence="6">Benzylsuccinate synthase alpha subunit</fullName>
        <ecNumber evidence="6">4.1.99.11</ecNumber>
    </submittedName>
</protein>
<dbReference type="EMBL" id="CP046244">
    <property type="protein sequence ID" value="QGP93173.1"/>
    <property type="molecule type" value="Genomic_DNA"/>
</dbReference>
<keyword evidence="1 3" id="KW-0556">Organic radical</keyword>
<organism evidence="6 7">
    <name type="scientific">Neomoorella glycerini</name>
    <dbReference type="NCBI Taxonomy" id="55779"/>
    <lineage>
        <taxon>Bacteria</taxon>
        <taxon>Bacillati</taxon>
        <taxon>Bacillota</taxon>
        <taxon>Clostridia</taxon>
        <taxon>Neomoorellales</taxon>
        <taxon>Neomoorellaceae</taxon>
        <taxon>Neomoorella</taxon>
    </lineage>
</organism>
<dbReference type="PANTHER" id="PTHR43641">
    <property type="entry name" value="FORMATE ACETYLTRANSFERASE 3-RELATED"/>
    <property type="match status" value="1"/>
</dbReference>
<dbReference type="InterPro" id="IPR019777">
    <property type="entry name" value="Form_AcTrfase_GR_CS"/>
</dbReference>
<feature type="domain" description="Glycine radical" evidence="4">
    <location>
        <begin position="731"/>
        <end position="851"/>
    </location>
</feature>
<dbReference type="AlphaFoldDB" id="A0A6I5ZSU2"/>
<evidence type="ECO:0000313" key="7">
    <source>
        <dbReference type="Proteomes" id="UP000425916"/>
    </source>
</evidence>
<dbReference type="PROSITE" id="PS51149">
    <property type="entry name" value="GLY_RADICAL_2"/>
    <property type="match status" value="1"/>
</dbReference>
<sequence length="862" mass="98520">MALAHEPVEYKGRLIEFPLENPAEKDIPLEEIHQHLARPSTPRTRRLKENCRWKHTAAGEFVDEGVKAGIERMRLITESHKQSVGKPNVIRRALMLDNFLRKCTVLLMEDELIVGYHAENPKWIPLFPELSYMQIQDYLQSKYAPEPADEAREIAEYWKPYSLQAACEPYFTKEELKAAYHPAIIESPGFANGYNSIVPPYETVLEDGLLKRIAMAEQHIKEAREKLAELPWHADRLELTDKIDNWQAMIIADKAVIVWARRHARLCRIVAENFETDPKRKEELLMIADICHRVPAEPCRGLRDAMQAKWFTYLVCHAIERYASGYAHLEDKLLWPYYKASVIDKTFQPMTHADAVELFECERLKVSNHGAGKSRQYREYFPGANDLFILTIGGLNRYGEDNCTDCTDAILEAARNIRTTEPSIVFRWHPKCRLKTKRLVFECIRDGLGYPSIKHQAIGTAQLLWLGQFSKNKNGATPEEAQEWANVLCMSPGLVGRRKTQKTRSEGGSSIFTDKVLELTLFDGYDWSYANDQFGPHTGDPRDFKTFEELWEAYRKQYQYFMSLAIRCKDTSRKMEGRLLQMPFVSSIDDGCMEYGMDAMVLSEQPNPWHNPISNAVALNSLVAIKKLIYDEKKYTMDELIEALKNNWEGYEKMHKDFLEAPKWGNDDPYCDAIGKALFEDIISGEMRKIINYSGAPVTPGGQAVGAYMQVGSRMGPTPDGRYGGDPAADGGISPYQGTDKKGPTAVLKSVSRVNAATQKAELLNQRLSPSIMRSKHGFKIWLSYMNTWYDLNIDHVQFNVVSAEQMRAAQREPEKHRDLIVRVAGYSARFVDLSKYGQDTIIARTEQDFGAQDLEFLDAEL</sequence>
<evidence type="ECO:0000313" key="6">
    <source>
        <dbReference type="EMBL" id="QGP93173.1"/>
    </source>
</evidence>
<proteinExistence type="predicted"/>
<dbReference type="InterPro" id="IPR004184">
    <property type="entry name" value="PFL_dom"/>
</dbReference>
<dbReference type="PANTHER" id="PTHR43641:SF2">
    <property type="entry name" value="DEHYDRATASE YBIW-RELATED"/>
    <property type="match status" value="1"/>
</dbReference>
<dbReference type="OrthoDB" id="9803969at2"/>
<dbReference type="SUPFAM" id="SSF51998">
    <property type="entry name" value="PFL-like glycyl radical enzymes"/>
    <property type="match status" value="1"/>
</dbReference>
<evidence type="ECO:0000256" key="3">
    <source>
        <dbReference type="PROSITE-ProRule" id="PRU00493"/>
    </source>
</evidence>
<dbReference type="GO" id="GO:0005829">
    <property type="term" value="C:cytosol"/>
    <property type="evidence" value="ECO:0007669"/>
    <property type="project" value="TreeGrafter"/>
</dbReference>
<keyword evidence="7" id="KW-1185">Reference proteome</keyword>
<feature type="domain" description="PFL" evidence="5">
    <location>
        <begin position="42"/>
        <end position="723"/>
    </location>
</feature>
<dbReference type="InterPro" id="IPR051215">
    <property type="entry name" value="GRE"/>
</dbReference>
<dbReference type="Pfam" id="PF02901">
    <property type="entry name" value="PFL-like"/>
    <property type="match status" value="1"/>
</dbReference>
<dbReference type="GO" id="GO:0018805">
    <property type="term" value="F:benzylsuccinate synthase activity"/>
    <property type="evidence" value="ECO:0007669"/>
    <property type="project" value="UniProtKB-EC"/>
</dbReference>
<dbReference type="PROSITE" id="PS00850">
    <property type="entry name" value="GLY_RADICAL_1"/>
    <property type="match status" value="1"/>
</dbReference>
<evidence type="ECO:0000259" key="4">
    <source>
        <dbReference type="PROSITE" id="PS51149"/>
    </source>
</evidence>
<dbReference type="RefSeq" id="WP_156274426.1">
    <property type="nucleotide sequence ID" value="NZ_CP046244.1"/>
</dbReference>
<keyword evidence="2 6" id="KW-0456">Lyase</keyword>